<dbReference type="STRING" id="1672749.BJF92_03020"/>
<dbReference type="SUPFAM" id="SSF56784">
    <property type="entry name" value="HAD-like"/>
    <property type="match status" value="1"/>
</dbReference>
<comment type="caution">
    <text evidence="1">The sequence shown here is derived from an EMBL/GenBank/DDBJ whole genome shotgun (WGS) entry which is preliminary data.</text>
</comment>
<dbReference type="RefSeq" id="WP_075637381.1">
    <property type="nucleotide sequence ID" value="NZ_MKIO01000048.1"/>
</dbReference>
<dbReference type="AlphaFoldDB" id="A0A1Q9ACE8"/>
<dbReference type="Proteomes" id="UP000186143">
    <property type="component" value="Unassembled WGS sequence"/>
</dbReference>
<dbReference type="SFLD" id="SFLDG01129">
    <property type="entry name" value="C1.5:_HAD__Beta-PGM__Phosphata"/>
    <property type="match status" value="1"/>
</dbReference>
<dbReference type="EMBL" id="MKIO01000048">
    <property type="protein sequence ID" value="OLP52559.1"/>
    <property type="molecule type" value="Genomic_DNA"/>
</dbReference>
<evidence type="ECO:0000313" key="1">
    <source>
        <dbReference type="EMBL" id="OLP52559.1"/>
    </source>
</evidence>
<evidence type="ECO:0000313" key="2">
    <source>
        <dbReference type="EMBL" id="OQP83691.1"/>
    </source>
</evidence>
<dbReference type="SFLD" id="SFLDG01135">
    <property type="entry name" value="C1.5.6:_HAD__Beta-PGM__Phospha"/>
    <property type="match status" value="1"/>
</dbReference>
<gene>
    <name evidence="1" type="ORF">BJF92_03020</name>
    <name evidence="2" type="ORF">BTR14_21745</name>
</gene>
<sequence length="237" mass="26258">MSLPDILPEPELVIFDCDGVLVDSEPLSVDVLVRMLRAAGLDISADEAMERFLGRSLKTTTEIIRADYGLEVDDTMLETMRRDLYQRFQDELQAVAGVAVAVDKLKELGVATCVASSSQMERIRHSLEVTELLHRFEPHIFSATMVEHGKPAPDLFLHAAKAMGVHPEACMVVEDSPAGVEAAKKAGMRVFAFTGASHARHDRHIAALRALEPDGLFDDMRELIHFVRREQKVAQAN</sequence>
<evidence type="ECO:0000313" key="3">
    <source>
        <dbReference type="Proteomes" id="UP000186143"/>
    </source>
</evidence>
<protein>
    <submittedName>
        <fullName evidence="1">Hydrolase</fullName>
    </submittedName>
</protein>
<dbReference type="SFLD" id="SFLDS00003">
    <property type="entry name" value="Haloacid_Dehalogenase"/>
    <property type="match status" value="1"/>
</dbReference>
<dbReference type="Proteomes" id="UP000192652">
    <property type="component" value="Unassembled WGS sequence"/>
</dbReference>
<dbReference type="Gene3D" id="1.10.150.240">
    <property type="entry name" value="Putative phosphatase, domain 2"/>
    <property type="match status" value="1"/>
</dbReference>
<dbReference type="InterPro" id="IPR036412">
    <property type="entry name" value="HAD-like_sf"/>
</dbReference>
<dbReference type="OrthoDB" id="9797743at2"/>
<dbReference type="Gene3D" id="3.40.50.1000">
    <property type="entry name" value="HAD superfamily/HAD-like"/>
    <property type="match status" value="1"/>
</dbReference>
<dbReference type="InterPro" id="IPR023214">
    <property type="entry name" value="HAD_sf"/>
</dbReference>
<dbReference type="EMBL" id="MSPX01000028">
    <property type="protein sequence ID" value="OQP83691.1"/>
    <property type="molecule type" value="Genomic_DNA"/>
</dbReference>
<dbReference type="PANTHER" id="PTHR18901:SF38">
    <property type="entry name" value="PSEUDOURIDINE-5'-PHOSPHATASE"/>
    <property type="match status" value="1"/>
</dbReference>
<keyword evidence="4" id="KW-1185">Reference proteome</keyword>
<dbReference type="InterPro" id="IPR006439">
    <property type="entry name" value="HAD-SF_hydro_IA"/>
</dbReference>
<dbReference type="InterPro" id="IPR041492">
    <property type="entry name" value="HAD_2"/>
</dbReference>
<reference evidence="2" key="2">
    <citation type="submission" date="2016-12" db="EMBL/GenBank/DDBJ databases">
        <authorList>
            <person name="Zhang X."/>
            <person name="Zhao J."/>
        </authorList>
    </citation>
    <scope>NUCLEOTIDE SEQUENCE</scope>
    <source>
        <strain evidence="2">RD15</strain>
    </source>
</reference>
<dbReference type="GO" id="GO:0016787">
    <property type="term" value="F:hydrolase activity"/>
    <property type="evidence" value="ECO:0007669"/>
    <property type="project" value="UniProtKB-KW"/>
</dbReference>
<reference evidence="2 4" key="3">
    <citation type="journal article" date="2017" name="Antonie Van Leeuwenhoek">
        <title>Rhizobium rhizosphaerae sp. nov., a novel species isolated from rice rhizosphere.</title>
        <authorList>
            <person name="Zhao J.J."/>
            <person name="Zhang J."/>
            <person name="Zhang R.J."/>
            <person name="Zhang C.W."/>
            <person name="Yin H.Q."/>
            <person name="Zhang X.X."/>
        </authorList>
    </citation>
    <scope>NUCLEOTIDE SEQUENCE [LARGE SCALE GENOMIC DNA]</scope>
    <source>
        <strain evidence="2 4">RD15</strain>
    </source>
</reference>
<proteinExistence type="predicted"/>
<organism evidence="1 3">
    <name type="scientific">Xaviernesmea rhizosphaerae</name>
    <dbReference type="NCBI Taxonomy" id="1672749"/>
    <lineage>
        <taxon>Bacteria</taxon>
        <taxon>Pseudomonadati</taxon>
        <taxon>Pseudomonadota</taxon>
        <taxon>Alphaproteobacteria</taxon>
        <taxon>Hyphomicrobiales</taxon>
        <taxon>Rhizobiaceae</taxon>
        <taxon>Rhizobium/Agrobacterium group</taxon>
        <taxon>Xaviernesmea</taxon>
    </lineage>
</organism>
<dbReference type="PANTHER" id="PTHR18901">
    <property type="entry name" value="2-DEOXYGLUCOSE-6-PHOSPHATE PHOSPHATASE 2"/>
    <property type="match status" value="1"/>
</dbReference>
<evidence type="ECO:0000313" key="4">
    <source>
        <dbReference type="Proteomes" id="UP000192652"/>
    </source>
</evidence>
<dbReference type="Pfam" id="PF13419">
    <property type="entry name" value="HAD_2"/>
    <property type="match status" value="1"/>
</dbReference>
<dbReference type="CDD" id="cd07526">
    <property type="entry name" value="HAD_BPGM_like"/>
    <property type="match status" value="1"/>
</dbReference>
<name>A0A1Q9ACE8_9HYPH</name>
<accession>A0A1Q9ACE8</accession>
<reference evidence="1 3" key="1">
    <citation type="submission" date="2016-09" db="EMBL/GenBank/DDBJ databases">
        <title>Rhizobium sp. nov., a novel species isolated from the rice rhizosphere.</title>
        <authorList>
            <person name="Zhao J."/>
            <person name="Zhang X."/>
        </authorList>
    </citation>
    <scope>NUCLEOTIDE SEQUENCE [LARGE SCALE GENOMIC DNA]</scope>
    <source>
        <strain evidence="1 3">MH17</strain>
    </source>
</reference>
<keyword evidence="1" id="KW-0378">Hydrolase</keyword>
<dbReference type="NCBIfam" id="TIGR01509">
    <property type="entry name" value="HAD-SF-IA-v3"/>
    <property type="match status" value="1"/>
</dbReference>
<dbReference type="InterPro" id="IPR023198">
    <property type="entry name" value="PGP-like_dom2"/>
</dbReference>